<sequence length="106" mass="11728">MFWPDNQDFEMPVAQGGDDTKNPASQPRGVNNGLLGVTSTKLLTAAQEEDKPKVSVEAPPVHHFFGSLFRFRTDSLTLAEDGDFSSWGIQLQMLSDYDMMAPHVIT</sequence>
<gene>
    <name evidence="2" type="ORF">C0Q70_00909</name>
</gene>
<evidence type="ECO:0000313" key="2">
    <source>
        <dbReference type="EMBL" id="PVD38297.1"/>
    </source>
</evidence>
<dbReference type="EMBL" id="PZQS01000001">
    <property type="protein sequence ID" value="PVD38297.1"/>
    <property type="molecule type" value="Genomic_DNA"/>
</dbReference>
<feature type="region of interest" description="Disordered" evidence="1">
    <location>
        <begin position="1"/>
        <end position="33"/>
    </location>
</feature>
<organism evidence="2 3">
    <name type="scientific">Pomacea canaliculata</name>
    <name type="common">Golden apple snail</name>
    <dbReference type="NCBI Taxonomy" id="400727"/>
    <lineage>
        <taxon>Eukaryota</taxon>
        <taxon>Metazoa</taxon>
        <taxon>Spiralia</taxon>
        <taxon>Lophotrochozoa</taxon>
        <taxon>Mollusca</taxon>
        <taxon>Gastropoda</taxon>
        <taxon>Caenogastropoda</taxon>
        <taxon>Architaenioglossa</taxon>
        <taxon>Ampullarioidea</taxon>
        <taxon>Ampullariidae</taxon>
        <taxon>Pomacea</taxon>
    </lineage>
</organism>
<name>A0A2T7PY31_POMCA</name>
<comment type="caution">
    <text evidence="2">The sequence shown here is derived from an EMBL/GenBank/DDBJ whole genome shotgun (WGS) entry which is preliminary data.</text>
</comment>
<accession>A0A2T7PY31</accession>
<evidence type="ECO:0000256" key="1">
    <source>
        <dbReference type="SAM" id="MobiDB-lite"/>
    </source>
</evidence>
<reference evidence="2 3" key="1">
    <citation type="submission" date="2018-04" db="EMBL/GenBank/DDBJ databases">
        <title>The genome of golden apple snail Pomacea canaliculata provides insight into stress tolerance and invasive adaptation.</title>
        <authorList>
            <person name="Liu C."/>
            <person name="Liu B."/>
            <person name="Ren Y."/>
            <person name="Zhang Y."/>
            <person name="Wang H."/>
            <person name="Li S."/>
            <person name="Jiang F."/>
            <person name="Yin L."/>
            <person name="Zhang G."/>
            <person name="Qian W."/>
            <person name="Fan W."/>
        </authorList>
    </citation>
    <scope>NUCLEOTIDE SEQUENCE [LARGE SCALE GENOMIC DNA]</scope>
    <source>
        <strain evidence="2">SZHN2017</strain>
        <tissue evidence="2">Muscle</tissue>
    </source>
</reference>
<protein>
    <submittedName>
        <fullName evidence="2">Uncharacterized protein</fullName>
    </submittedName>
</protein>
<proteinExistence type="predicted"/>
<evidence type="ECO:0000313" key="3">
    <source>
        <dbReference type="Proteomes" id="UP000245119"/>
    </source>
</evidence>
<keyword evidence="3" id="KW-1185">Reference proteome</keyword>
<dbReference type="AlphaFoldDB" id="A0A2T7PY31"/>
<dbReference type="Proteomes" id="UP000245119">
    <property type="component" value="Linkage Group LG1"/>
</dbReference>